<name>A0A7S1TQC6_9STRA</name>
<reference evidence="3" key="1">
    <citation type="submission" date="2021-01" db="EMBL/GenBank/DDBJ databases">
        <authorList>
            <person name="Corre E."/>
            <person name="Pelletier E."/>
            <person name="Niang G."/>
            <person name="Scheremetjew M."/>
            <person name="Finn R."/>
            <person name="Kale V."/>
            <person name="Holt S."/>
            <person name="Cochrane G."/>
            <person name="Meng A."/>
            <person name="Brown T."/>
            <person name="Cohen L."/>
        </authorList>
    </citation>
    <scope>NUCLEOTIDE SEQUENCE</scope>
    <source>
        <strain evidence="3">CCMP2877</strain>
    </source>
</reference>
<dbReference type="EMBL" id="HBGJ01003124">
    <property type="protein sequence ID" value="CAD9243657.1"/>
    <property type="molecule type" value="Transcribed_RNA"/>
</dbReference>
<gene>
    <name evidence="3" type="ORF">PPAR1163_LOCUS2003</name>
</gene>
<keyword evidence="1" id="KW-0175">Coiled coil</keyword>
<proteinExistence type="predicted"/>
<organism evidence="3">
    <name type="scientific">Phaeomonas parva</name>
    <dbReference type="NCBI Taxonomy" id="124430"/>
    <lineage>
        <taxon>Eukaryota</taxon>
        <taxon>Sar</taxon>
        <taxon>Stramenopiles</taxon>
        <taxon>Ochrophyta</taxon>
        <taxon>Pinguiophyceae</taxon>
        <taxon>Pinguiochrysidales</taxon>
        <taxon>Pinguiochrysidaceae</taxon>
        <taxon>Phaeomonas</taxon>
    </lineage>
</organism>
<feature type="region of interest" description="Disordered" evidence="2">
    <location>
        <begin position="311"/>
        <end position="330"/>
    </location>
</feature>
<evidence type="ECO:0000256" key="2">
    <source>
        <dbReference type="SAM" id="MobiDB-lite"/>
    </source>
</evidence>
<dbReference type="AlphaFoldDB" id="A0A7S1TQC6"/>
<feature type="region of interest" description="Disordered" evidence="2">
    <location>
        <begin position="1"/>
        <end position="39"/>
    </location>
</feature>
<sequence length="330" mass="37491">MERFSHLEEAVREKRPHAPRPGKADSEEEERAPPDAHYKGTDFALNVRADLLELLLHHKYRELGLDFDCGVVAVRIHSAAPADIWVKADADLAPARVVWGMIVDRSEGVAAKPRSSPVPRVAGSAKRPLSPGLQAAAANAKKLKTSVAMAKGAQLHLAQKLKHAQEDLSEAQERAQKVETANARLRQEKWRLYGAEHELLAENDELMKEGERLQRENERLFYEEAALREENAQLHREEAALRDENSKLREEEQQLRLLNEQLRHEDSALKHRVEVCQKKRRELAHKVQRLQTSRNRFRISYHKAREKLEEAAAAAPTVTKMGPPPVPMPK</sequence>
<evidence type="ECO:0000313" key="3">
    <source>
        <dbReference type="EMBL" id="CAD9243657.1"/>
    </source>
</evidence>
<feature type="compositionally biased region" description="Basic and acidic residues" evidence="2">
    <location>
        <begin position="1"/>
        <end position="13"/>
    </location>
</feature>
<accession>A0A7S1TQC6</accession>
<feature type="coiled-coil region" evidence="1">
    <location>
        <begin position="154"/>
        <end position="268"/>
    </location>
</feature>
<evidence type="ECO:0000256" key="1">
    <source>
        <dbReference type="SAM" id="Coils"/>
    </source>
</evidence>
<protein>
    <submittedName>
        <fullName evidence="3">Uncharacterized protein</fullName>
    </submittedName>
</protein>